<protein>
    <recommendedName>
        <fullName evidence="3 6">Genetic interactor of prohibitin 5, mitochondrial</fullName>
    </recommendedName>
</protein>
<evidence type="ECO:0000256" key="2">
    <source>
        <dbReference type="ARBA" id="ARBA00008036"/>
    </source>
</evidence>
<evidence type="ECO:0000256" key="5">
    <source>
        <dbReference type="ARBA" id="ARBA00025061"/>
    </source>
</evidence>
<keyword evidence="4 6" id="KW-0496">Mitochondrion</keyword>
<evidence type="ECO:0000313" key="8">
    <source>
        <dbReference type="Proteomes" id="UP001497600"/>
    </source>
</evidence>
<proteinExistence type="inferred from homology"/>
<evidence type="ECO:0000256" key="3">
    <source>
        <dbReference type="ARBA" id="ARBA00018341"/>
    </source>
</evidence>
<dbReference type="EMBL" id="OZ004257">
    <property type="protein sequence ID" value="CAK7907241.1"/>
    <property type="molecule type" value="Genomic_DNA"/>
</dbReference>
<dbReference type="Pfam" id="PF17053">
    <property type="entry name" value="GEP5"/>
    <property type="match status" value="1"/>
</dbReference>
<comment type="similarity">
    <text evidence="2 6">Belongs to the GEP5 family.</text>
</comment>
<accession>A0ABP0ECB9</accession>
<evidence type="ECO:0000313" key="7">
    <source>
        <dbReference type="EMBL" id="CAK7907241.1"/>
    </source>
</evidence>
<keyword evidence="8" id="KW-1185">Reference proteome</keyword>
<organism evidence="7 8">
    <name type="scientific">[Candida] anglica</name>
    <dbReference type="NCBI Taxonomy" id="148631"/>
    <lineage>
        <taxon>Eukaryota</taxon>
        <taxon>Fungi</taxon>
        <taxon>Dikarya</taxon>
        <taxon>Ascomycota</taxon>
        <taxon>Saccharomycotina</taxon>
        <taxon>Pichiomycetes</taxon>
        <taxon>Debaryomycetaceae</taxon>
        <taxon>Kurtzmaniella</taxon>
    </lineage>
</organism>
<evidence type="ECO:0000256" key="6">
    <source>
        <dbReference type="RuleBase" id="RU363007"/>
    </source>
</evidence>
<dbReference type="Proteomes" id="UP001497600">
    <property type="component" value="Chromosome E"/>
</dbReference>
<reference evidence="7 8" key="1">
    <citation type="submission" date="2024-01" db="EMBL/GenBank/DDBJ databases">
        <authorList>
            <consortium name="Genoscope - CEA"/>
            <person name="William W."/>
        </authorList>
    </citation>
    <scope>NUCLEOTIDE SEQUENCE [LARGE SCALE GENOMIC DNA]</scope>
    <source>
        <strain evidence="7 8">29B2s-10</strain>
    </source>
</reference>
<comment type="subcellular location">
    <subcellularLocation>
        <location evidence="1 6">Mitochondrion</location>
    </subcellularLocation>
</comment>
<comment type="function">
    <text evidence="5 6">Essential for respiratory growth and required for maintenance of mtDNA. Required for cell survival in the absence of prohibitins.</text>
</comment>
<evidence type="ECO:0000256" key="1">
    <source>
        <dbReference type="ARBA" id="ARBA00004173"/>
    </source>
</evidence>
<name>A0ABP0ECB9_9ASCO</name>
<evidence type="ECO:0000256" key="4">
    <source>
        <dbReference type="ARBA" id="ARBA00023128"/>
    </source>
</evidence>
<dbReference type="InterPro" id="IPR031455">
    <property type="entry name" value="Gep5"/>
</dbReference>
<sequence length="354" mass="41888">MKQKLIKAPQRYRELYKKIRSLPLDVNTIEFALDVTRKLFKQPAIVKNRYFYQKRHRNTIKVIDTVLIEKKYEGIHEVLDLIYKRQELFPEKLAEFLKLQLIQITPSWPERHLIDEVTKTPEVVEKYHAAVENEKEKPFKLTNHFGVKPEEVGSQESLISNETQTSIKKKLDEGVKQAYSERKQRQQEAIQYAMKAYTFLETNQGILSHLKIKPIEAIYPISSRGTPLPVVSRRKIMKETIQNVKLSLRAHFRPFQKDQLLQLRDVAISSSVPINPLFFRYAQKEIETRSKPSPRRKSKLPKSAIPTEANIRKIYRNYVMKQCYWDEKDQKFKVSDMEDFYESKHPKVPEVSIE</sequence>
<gene>
    <name evidence="7" type="ORF">CAAN4_E04610</name>
</gene>